<proteinExistence type="predicted"/>
<gene>
    <name evidence="1" type="ORF">PDJAM_G00018320</name>
</gene>
<dbReference type="EMBL" id="CM040984">
    <property type="protein sequence ID" value="MCJ8736951.1"/>
    <property type="molecule type" value="Genomic_DNA"/>
</dbReference>
<name>A0ACC5YPS8_9TELE</name>
<comment type="caution">
    <text evidence="1">The sequence shown here is derived from an EMBL/GenBank/DDBJ whole genome shotgun (WGS) entry which is preliminary data.</text>
</comment>
<sequence>MPQILEENNRFTLSINQCTHSSQGVVLKRRHFQHALRVDRSKNAKRMGSNDELENSETNELPLMNKVGPVVKPKSSNSEELTSYMDTQPLLRVPRKYRMRDQYGYLLPKKHKAREPAPAAHMEGCNKLTLSVKSLKLGTLNVIFRGPVTFSLEYIEITSEVRIEALELSSCEWCRGHRLPALFLQMTDAACWHLREQLAMSTDMGTRDDCQSKNQQEKYLIIIFESVPTVLEEATLEEIFTEIGRLKNLSNFLVKLTYEEATDRLMAHKHCQKEFYSVAFSPTNVQSEVTTLSVSDSEDHDDDDDVMACPSSHTQLSKTLVVYPPPPAKGGFSITKEDLSCLEEGEFLNDVIMDFYLKYLVCEKLQEEDANRCHVFSSFFYKSLTQNDLKEGPDSTGLSIQERRHNRVKTWTRHLDLFKKDFIFVPINQSAHWYLAVICFPGQASHCSIMDPCEKKNEENSIVFTHSSPFSNPMSLFYRHQMSEQVFKRSSSEGEMDEGFCFVSDDELDDEFQYNGTSGYAFKISHTTSKQPCILIMDSISCAAKPAVVKVLQEYLEAEWRVRKGSLWGFEKQAMNGWSVQVPQQDNHTDCGVYVLQYVESFITNPPRTLHPAMDLRDWFPQKLVKKKREQIKWLICRLHHQQQAELGVPPRDSLRYCKPNPSSAT</sequence>
<reference evidence="1" key="1">
    <citation type="submission" date="2020-02" db="EMBL/GenBank/DDBJ databases">
        <title>Genome sequencing of the panga catfish, Pangasius djambal.</title>
        <authorList>
            <person name="Wen M."/>
            <person name="Zahm M."/>
            <person name="Roques C."/>
            <person name="Cabau C."/>
            <person name="Klopp C."/>
            <person name="Donnadieu C."/>
            <person name="Jouanno E."/>
            <person name="Avarre J.-C."/>
            <person name="Campet M."/>
            <person name="Ha T."/>
            <person name="Dugue R."/>
            <person name="Lampietro C."/>
            <person name="Louis A."/>
            <person name="Herpin A."/>
            <person name="Echchiki A."/>
            <person name="Berthelot C."/>
            <person name="Parey E."/>
            <person name="Roest-Crollius H."/>
            <person name="Braasch I."/>
            <person name="Postlethwait J.H."/>
            <person name="Bobe J."/>
            <person name="Montfort J."/>
            <person name="Bouchez O."/>
            <person name="Begum T."/>
            <person name="Schartl M."/>
            <person name="Gustiano R."/>
            <person name="Guiguen Y."/>
        </authorList>
    </citation>
    <scope>NUCLEOTIDE SEQUENCE</scope>
    <source>
        <strain evidence="1">Pdj_M5554</strain>
    </source>
</reference>
<evidence type="ECO:0000313" key="2">
    <source>
        <dbReference type="Proteomes" id="UP000830395"/>
    </source>
</evidence>
<dbReference type="Proteomes" id="UP000830395">
    <property type="component" value="Chromosome 10"/>
</dbReference>
<accession>A0ACC5YPS8</accession>
<evidence type="ECO:0000313" key="1">
    <source>
        <dbReference type="EMBL" id="MCJ8736951.1"/>
    </source>
</evidence>
<organism evidence="1 2">
    <name type="scientific">Pangasius djambal</name>
    <dbReference type="NCBI Taxonomy" id="1691987"/>
    <lineage>
        <taxon>Eukaryota</taxon>
        <taxon>Metazoa</taxon>
        <taxon>Chordata</taxon>
        <taxon>Craniata</taxon>
        <taxon>Vertebrata</taxon>
        <taxon>Euteleostomi</taxon>
        <taxon>Actinopterygii</taxon>
        <taxon>Neopterygii</taxon>
        <taxon>Teleostei</taxon>
        <taxon>Ostariophysi</taxon>
        <taxon>Siluriformes</taxon>
        <taxon>Pangasiidae</taxon>
        <taxon>Pangasius</taxon>
    </lineage>
</organism>
<protein>
    <submittedName>
        <fullName evidence="1">Uncharacterized protein</fullName>
    </submittedName>
</protein>
<keyword evidence="2" id="KW-1185">Reference proteome</keyword>